<reference evidence="4 5" key="1">
    <citation type="submission" date="2016-10" db="EMBL/GenBank/DDBJ databases">
        <authorList>
            <person name="de Groot N.N."/>
        </authorList>
    </citation>
    <scope>NUCLEOTIDE SEQUENCE [LARGE SCALE GENOMIC DNA]</scope>
    <source>
        <strain evidence="4 5">CGMCC 4.1877</strain>
    </source>
</reference>
<evidence type="ECO:0000313" key="4">
    <source>
        <dbReference type="EMBL" id="SFM89055.1"/>
    </source>
</evidence>
<evidence type="ECO:0000259" key="3">
    <source>
        <dbReference type="PROSITE" id="PS50043"/>
    </source>
</evidence>
<dbReference type="InterPro" id="IPR000792">
    <property type="entry name" value="Tscrpt_reg_LuxR_C"/>
</dbReference>
<gene>
    <name evidence="4" type="ORF">SAMN05216207_1004132</name>
</gene>
<dbReference type="GO" id="GO:0005737">
    <property type="term" value="C:cytoplasm"/>
    <property type="evidence" value="ECO:0007669"/>
    <property type="project" value="TreeGrafter"/>
</dbReference>
<dbReference type="InterPro" id="IPR027417">
    <property type="entry name" value="P-loop_NTPase"/>
</dbReference>
<sequence length="899" mass="94037">MDGDGSPMVGRTSERARISSALRAARDGRGALLLVTGEPGIGKSMLATTVAADARDAGADVVWGRCRETPGAPAFQPWTEIVRYLGRGAPAADLGPLLAGRAATVDRFALFEAVTELLVRRGRPLLVLLEDLHRADEASLLLLDHLLPVLDDAPVVVLGTCRDGGTEWPPGLDPVAGRSTVGVLRLGGLSAPEARELAGRLAAGTADPDALRARCGGNPYFMSELLRGPTDGDLPVTVAAALAARVGRLPPRTRAALEAAAVLGREFVASDVAGLLAVARIAVAQIDNAQIDGARIDHAERASDVAGSAAAEAAAALSAAGVERALAPAVADRLLTTTGRGHAFAHVLVRDVLHAACPADRRTVLHHGAAGMTDLPVSERAEHAGRVQRTAAERERAARLAVEAATEAAGRLAFEEEHTWLGRALEHTAPGDRFGLLLASGAAAGRAGRGDAARTAHDQAWLLAGDRPGRRPAAVALGLGEVVDSAGIVDAGLVRMLERALDLLPPAERATRVALLARLAVEIYWGPRLPEARAVARDAVAAARRLGDARTLTGALAAQQFVLRGPADRAERVRTGRELVRHAAGLGDVPAEVSARRLLVADAFADSPEALETELGALEALAEQTRRPLARWYAMVFRTALTCLRDPAGDALEAIARTETFGRRIGARPAGMYATVQRFAVLRGTGRVAEAEPALRAAITAYPRLATLRCGLTLLLAGTGREREATASLEALTDDDCAAVPRDALWLSSMVQLAEAAAALGHREAAATLSAALRPHRGEVVLQGLVAWLGAVDHHLGLLAGVLGRDAEAGALLAAGARTHREWSASALPVRRAPAARAVTLTRRERQVLDLVTTGSPNKQIARLLGISVHTVERHLVNGYAKLGARNRAEATAQVLRGR</sequence>
<dbReference type="Gene3D" id="1.25.40.10">
    <property type="entry name" value="Tetratricopeptide repeat domain"/>
    <property type="match status" value="1"/>
</dbReference>
<dbReference type="GO" id="GO:0006355">
    <property type="term" value="P:regulation of DNA-templated transcription"/>
    <property type="evidence" value="ECO:0007669"/>
    <property type="project" value="InterPro"/>
</dbReference>
<evidence type="ECO:0000256" key="2">
    <source>
        <dbReference type="ARBA" id="ARBA00022840"/>
    </source>
</evidence>
<keyword evidence="5" id="KW-1185">Reference proteome</keyword>
<protein>
    <submittedName>
        <fullName evidence="4">Regulatory protein, luxR family</fullName>
    </submittedName>
</protein>
<dbReference type="InterPro" id="IPR016032">
    <property type="entry name" value="Sig_transdc_resp-reg_C-effctor"/>
</dbReference>
<dbReference type="SUPFAM" id="SSF52540">
    <property type="entry name" value="P-loop containing nucleoside triphosphate hydrolases"/>
    <property type="match status" value="1"/>
</dbReference>
<dbReference type="InterPro" id="IPR011990">
    <property type="entry name" value="TPR-like_helical_dom_sf"/>
</dbReference>
<dbReference type="InterPro" id="IPR036388">
    <property type="entry name" value="WH-like_DNA-bd_sf"/>
</dbReference>
<dbReference type="SMART" id="SM00421">
    <property type="entry name" value="HTH_LUXR"/>
    <property type="match status" value="1"/>
</dbReference>
<dbReference type="RefSeq" id="WP_093338483.1">
    <property type="nucleotide sequence ID" value="NZ_FOUY01000004.1"/>
</dbReference>
<dbReference type="Pfam" id="PF00196">
    <property type="entry name" value="GerE"/>
    <property type="match status" value="1"/>
</dbReference>
<dbReference type="STRING" id="260086.SAMN05216207_1004132"/>
<dbReference type="Gene3D" id="1.10.10.10">
    <property type="entry name" value="Winged helix-like DNA-binding domain superfamily/Winged helix DNA-binding domain"/>
    <property type="match status" value="1"/>
</dbReference>
<dbReference type="PANTHER" id="PTHR16305">
    <property type="entry name" value="TESTICULAR SOLUBLE ADENYLYL CYCLASE"/>
    <property type="match status" value="1"/>
</dbReference>
<dbReference type="GO" id="GO:0005524">
    <property type="term" value="F:ATP binding"/>
    <property type="evidence" value="ECO:0007669"/>
    <property type="project" value="UniProtKB-KW"/>
</dbReference>
<organism evidence="4 5">
    <name type="scientific">Pseudonocardia ammonioxydans</name>
    <dbReference type="NCBI Taxonomy" id="260086"/>
    <lineage>
        <taxon>Bacteria</taxon>
        <taxon>Bacillati</taxon>
        <taxon>Actinomycetota</taxon>
        <taxon>Actinomycetes</taxon>
        <taxon>Pseudonocardiales</taxon>
        <taxon>Pseudonocardiaceae</taxon>
        <taxon>Pseudonocardia</taxon>
    </lineage>
</organism>
<dbReference type="CDD" id="cd06170">
    <property type="entry name" value="LuxR_C_like"/>
    <property type="match status" value="1"/>
</dbReference>
<evidence type="ECO:0000313" key="5">
    <source>
        <dbReference type="Proteomes" id="UP000199614"/>
    </source>
</evidence>
<dbReference type="Proteomes" id="UP000199614">
    <property type="component" value="Unassembled WGS sequence"/>
</dbReference>
<proteinExistence type="predicted"/>
<dbReference type="GO" id="GO:0004016">
    <property type="term" value="F:adenylate cyclase activity"/>
    <property type="evidence" value="ECO:0007669"/>
    <property type="project" value="TreeGrafter"/>
</dbReference>
<dbReference type="OrthoDB" id="134712at2"/>
<evidence type="ECO:0000256" key="1">
    <source>
        <dbReference type="ARBA" id="ARBA00022741"/>
    </source>
</evidence>
<dbReference type="GO" id="GO:0003677">
    <property type="term" value="F:DNA binding"/>
    <property type="evidence" value="ECO:0007669"/>
    <property type="project" value="InterPro"/>
</dbReference>
<dbReference type="Pfam" id="PF13191">
    <property type="entry name" value="AAA_16"/>
    <property type="match status" value="1"/>
</dbReference>
<keyword evidence="2" id="KW-0067">ATP-binding</keyword>
<dbReference type="EMBL" id="FOUY01000004">
    <property type="protein sequence ID" value="SFM89055.1"/>
    <property type="molecule type" value="Genomic_DNA"/>
</dbReference>
<dbReference type="InterPro" id="IPR041664">
    <property type="entry name" value="AAA_16"/>
</dbReference>
<dbReference type="PROSITE" id="PS50043">
    <property type="entry name" value="HTH_LUXR_2"/>
    <property type="match status" value="1"/>
</dbReference>
<accession>A0A1I4UJI2</accession>
<dbReference type="SUPFAM" id="SSF46894">
    <property type="entry name" value="C-terminal effector domain of the bipartite response regulators"/>
    <property type="match status" value="1"/>
</dbReference>
<feature type="domain" description="HTH luxR-type" evidence="3">
    <location>
        <begin position="834"/>
        <end position="899"/>
    </location>
</feature>
<dbReference type="Gene3D" id="3.40.50.300">
    <property type="entry name" value="P-loop containing nucleotide triphosphate hydrolases"/>
    <property type="match status" value="1"/>
</dbReference>
<dbReference type="PANTHER" id="PTHR16305:SF28">
    <property type="entry name" value="GUANYLATE CYCLASE DOMAIN-CONTAINING PROTEIN"/>
    <property type="match status" value="1"/>
</dbReference>
<dbReference type="PRINTS" id="PR00038">
    <property type="entry name" value="HTHLUXR"/>
</dbReference>
<name>A0A1I4UJI2_PSUAM</name>
<dbReference type="AlphaFoldDB" id="A0A1I4UJI2"/>
<keyword evidence="1" id="KW-0547">Nucleotide-binding</keyword>